<reference evidence="1 2" key="1">
    <citation type="journal article" date="2023" name="J. Hered.">
        <title>Chromosome-level genome of the wood stork (Mycteria americana) provides insight into avian chromosome evolution.</title>
        <authorList>
            <person name="Flamio R. Jr."/>
            <person name="Ramstad K.M."/>
        </authorList>
    </citation>
    <scope>NUCLEOTIDE SEQUENCE [LARGE SCALE GENOMIC DNA]</scope>
    <source>
        <strain evidence="1">JAX WOST 10</strain>
    </source>
</reference>
<dbReference type="Proteomes" id="UP001333110">
    <property type="component" value="Unassembled WGS sequence"/>
</dbReference>
<proteinExistence type="predicted"/>
<gene>
    <name evidence="1" type="ORF">QYF61_011598</name>
</gene>
<keyword evidence="2" id="KW-1185">Reference proteome</keyword>
<organism evidence="1 2">
    <name type="scientific">Mycteria americana</name>
    <name type="common">Wood stork</name>
    <dbReference type="NCBI Taxonomy" id="33587"/>
    <lineage>
        <taxon>Eukaryota</taxon>
        <taxon>Metazoa</taxon>
        <taxon>Chordata</taxon>
        <taxon>Craniata</taxon>
        <taxon>Vertebrata</taxon>
        <taxon>Euteleostomi</taxon>
        <taxon>Archelosauria</taxon>
        <taxon>Archosauria</taxon>
        <taxon>Dinosauria</taxon>
        <taxon>Saurischia</taxon>
        <taxon>Theropoda</taxon>
        <taxon>Coelurosauria</taxon>
        <taxon>Aves</taxon>
        <taxon>Neognathae</taxon>
        <taxon>Neoaves</taxon>
        <taxon>Aequornithes</taxon>
        <taxon>Ciconiiformes</taxon>
        <taxon>Ciconiidae</taxon>
        <taxon>Mycteria</taxon>
    </lineage>
</organism>
<evidence type="ECO:0000313" key="1">
    <source>
        <dbReference type="EMBL" id="KAK4819804.1"/>
    </source>
</evidence>
<evidence type="ECO:0008006" key="3">
    <source>
        <dbReference type="Google" id="ProtNLM"/>
    </source>
</evidence>
<name>A0AAN7N8B1_MYCAM</name>
<comment type="caution">
    <text evidence="1">The sequence shown here is derived from an EMBL/GenBank/DDBJ whole genome shotgun (WGS) entry which is preliminary data.</text>
</comment>
<accession>A0AAN7N8B1</accession>
<dbReference type="AlphaFoldDB" id="A0AAN7N8B1"/>
<dbReference type="PANTHER" id="PTHR33332">
    <property type="entry name" value="REVERSE TRANSCRIPTASE DOMAIN-CONTAINING PROTEIN"/>
    <property type="match status" value="1"/>
</dbReference>
<evidence type="ECO:0000313" key="2">
    <source>
        <dbReference type="Proteomes" id="UP001333110"/>
    </source>
</evidence>
<dbReference type="EMBL" id="JAUNZN010000006">
    <property type="protein sequence ID" value="KAK4819804.1"/>
    <property type="molecule type" value="Genomic_DNA"/>
</dbReference>
<protein>
    <recommendedName>
        <fullName evidence="3">Reverse transcriptase domain-containing protein</fullName>
    </recommendedName>
</protein>
<sequence>MIQGLEHLSCEERLRELVLFSLEKKRLRGDLIAGFRYIKGAYRKMETFYQDLTRDNGFKLKEDRFRLDIRKKLFTMRVVRHWNRLPREVVNAPSLEVFKVRLDGALSNLMRWAQDIVKGETAEKTRNTLLVHLGFISMFPLEVSSTLSLLLDKLARHKQDGWSARRVGNWLTGCAQRVPVTSEVPQGSILHPMLFNIFINDLDNGIEGTLTKSVDDTKVGGEVDTSEGKAILQRGLDRLEEWASKN</sequence>